<dbReference type="EMBL" id="JAUCMV010000001">
    <property type="protein sequence ID" value="KAK0423760.1"/>
    <property type="molecule type" value="Genomic_DNA"/>
</dbReference>
<dbReference type="GO" id="GO:0006631">
    <property type="term" value="P:fatty acid metabolic process"/>
    <property type="evidence" value="ECO:0007669"/>
    <property type="project" value="TreeGrafter"/>
</dbReference>
<dbReference type="SUPFAM" id="SSF56801">
    <property type="entry name" value="Acetyl-CoA synthetase-like"/>
    <property type="match status" value="1"/>
</dbReference>
<dbReference type="InterPro" id="IPR000873">
    <property type="entry name" value="AMP-dep_synth/lig_dom"/>
</dbReference>
<feature type="domain" description="AMP-dependent synthetase/ligase" evidence="1">
    <location>
        <begin position="38"/>
        <end position="417"/>
    </location>
</feature>
<dbReference type="Gene3D" id="3.40.50.12780">
    <property type="entry name" value="N-terminal domain of ligase-like"/>
    <property type="match status" value="1"/>
</dbReference>
<reference evidence="2" key="1">
    <citation type="submission" date="2023-06" db="EMBL/GenBank/DDBJ databases">
        <title>Genomic analysis of the entomopathogenic nematode Steinernema hermaphroditum.</title>
        <authorList>
            <person name="Schwarz E.M."/>
            <person name="Heppert J.K."/>
            <person name="Baniya A."/>
            <person name="Schwartz H.T."/>
            <person name="Tan C.-H."/>
            <person name="Antoshechkin I."/>
            <person name="Sternberg P.W."/>
            <person name="Goodrich-Blair H."/>
            <person name="Dillman A.R."/>
        </authorList>
    </citation>
    <scope>NUCLEOTIDE SEQUENCE</scope>
    <source>
        <strain evidence="2">PS9179</strain>
        <tissue evidence="2">Whole animal</tissue>
    </source>
</reference>
<name>A0AA39IG61_9BILA</name>
<proteinExistence type="predicted"/>
<dbReference type="PANTHER" id="PTHR43201">
    <property type="entry name" value="ACYL-COA SYNTHETASE"/>
    <property type="match status" value="1"/>
</dbReference>
<dbReference type="GO" id="GO:0031956">
    <property type="term" value="F:medium-chain fatty acid-CoA ligase activity"/>
    <property type="evidence" value="ECO:0007669"/>
    <property type="project" value="TreeGrafter"/>
</dbReference>
<protein>
    <recommendedName>
        <fullName evidence="1">AMP-dependent synthetase/ligase domain-containing protein</fullName>
    </recommendedName>
</protein>
<gene>
    <name evidence="2" type="ORF">QR680_008315</name>
</gene>
<organism evidence="2 3">
    <name type="scientific">Steinernema hermaphroditum</name>
    <dbReference type="NCBI Taxonomy" id="289476"/>
    <lineage>
        <taxon>Eukaryota</taxon>
        <taxon>Metazoa</taxon>
        <taxon>Ecdysozoa</taxon>
        <taxon>Nematoda</taxon>
        <taxon>Chromadorea</taxon>
        <taxon>Rhabditida</taxon>
        <taxon>Tylenchina</taxon>
        <taxon>Panagrolaimomorpha</taxon>
        <taxon>Strongyloidoidea</taxon>
        <taxon>Steinernematidae</taxon>
        <taxon>Steinernema</taxon>
    </lineage>
</organism>
<dbReference type="PANTHER" id="PTHR43201:SF12">
    <property type="entry name" value="AMP-DEPENDENT SYNTHETASE_LIGASE DOMAIN-CONTAINING PROTEIN"/>
    <property type="match status" value="1"/>
</dbReference>
<keyword evidence="3" id="KW-1185">Reference proteome</keyword>
<evidence type="ECO:0000313" key="3">
    <source>
        <dbReference type="Proteomes" id="UP001175271"/>
    </source>
</evidence>
<dbReference type="InterPro" id="IPR042099">
    <property type="entry name" value="ANL_N_sf"/>
</dbReference>
<sequence length="564" mass="62605">MTFSNAVEELFCIDFTRPSDGKYVPHEVTIPELIYRKKANERVALVFDSEKVTFSFEKLKNEMEALAAGLLSTLQPGDRVLICGYNHSNLMVAALAAIRAGLVFCLASPNFTKADQLERLLKVGEFRAIICFSAGKEADRLNSLLNEFCPELRRSSRGALRAARVPKLTHVILAEEDHKHAGTYTLSEIYGRSSRDKIEKLPKYATWDCHQMVAIQFTMGSTGESKAVALSHYQLVNGCRTAALAIGITRKTVLSCALPLFKLAVFSLATFSPFLFESSTVISEPSPLPRFLFSSIDKFQCTSLLTNGAALRLLLKMAATQKVRLPTLNTVILLGERVSAPLLTSIGKQLENAKRIAVGMLLTETGSVPLLSDNTTNLLKSVGKPLDGYEVDILRVEGVKSAEEDIGELAIRPIGGMKFLGYGPNFEAAEWIRTGDIAVRSEDGNVEIVTHKNDLIFDKANFLVEHWRMERVMAQNEQIRGVQLTMMTFEVISLSRGAPVMAIIIPKDMTRLDLVKSDLCAMCKNNKVRQPDTFAMTGDFPRVNTKILKYKLREMLQTDEVQII</sequence>
<comment type="caution">
    <text evidence="2">The sequence shown here is derived from an EMBL/GenBank/DDBJ whole genome shotgun (WGS) entry which is preliminary data.</text>
</comment>
<accession>A0AA39IG61</accession>
<evidence type="ECO:0000313" key="2">
    <source>
        <dbReference type="EMBL" id="KAK0423760.1"/>
    </source>
</evidence>
<dbReference type="Proteomes" id="UP001175271">
    <property type="component" value="Unassembled WGS sequence"/>
</dbReference>
<dbReference type="Pfam" id="PF00501">
    <property type="entry name" value="AMP-binding"/>
    <property type="match status" value="1"/>
</dbReference>
<dbReference type="AlphaFoldDB" id="A0AA39IG61"/>
<evidence type="ECO:0000259" key="1">
    <source>
        <dbReference type="Pfam" id="PF00501"/>
    </source>
</evidence>